<dbReference type="InterPro" id="IPR000160">
    <property type="entry name" value="GGDEF_dom"/>
</dbReference>
<dbReference type="SUPFAM" id="SSF55781">
    <property type="entry name" value="GAF domain-like"/>
    <property type="match status" value="1"/>
</dbReference>
<feature type="domain" description="PAS" evidence="3">
    <location>
        <begin position="229"/>
        <end position="282"/>
    </location>
</feature>
<dbReference type="CDD" id="cd01949">
    <property type="entry name" value="GGDEF"/>
    <property type="match status" value="1"/>
</dbReference>
<dbReference type="SUPFAM" id="SSF55785">
    <property type="entry name" value="PYP-like sensor domain (PAS domain)"/>
    <property type="match status" value="1"/>
</dbReference>
<gene>
    <name evidence="6" type="ORF">BJY16_007677</name>
</gene>
<evidence type="ECO:0000259" key="3">
    <source>
        <dbReference type="PROSITE" id="PS50112"/>
    </source>
</evidence>
<dbReference type="NCBIfam" id="TIGR00229">
    <property type="entry name" value="sensory_box"/>
    <property type="match status" value="1"/>
</dbReference>
<dbReference type="InterPro" id="IPR000700">
    <property type="entry name" value="PAS-assoc_C"/>
</dbReference>
<dbReference type="Gene3D" id="3.30.70.270">
    <property type="match status" value="1"/>
</dbReference>
<comment type="caution">
    <text evidence="6">The sequence shown here is derived from an EMBL/GenBank/DDBJ whole genome shotgun (WGS) entry which is preliminary data.</text>
</comment>
<dbReference type="InterPro" id="IPR029016">
    <property type="entry name" value="GAF-like_dom_sf"/>
</dbReference>
<reference evidence="6 7" key="1">
    <citation type="submission" date="2020-08" db="EMBL/GenBank/DDBJ databases">
        <title>Sequencing the genomes of 1000 actinobacteria strains.</title>
        <authorList>
            <person name="Klenk H.-P."/>
        </authorList>
    </citation>
    <scope>NUCLEOTIDE SEQUENCE [LARGE SCALE GENOMIC DNA]</scope>
    <source>
        <strain evidence="6 7">DSM 45809</strain>
    </source>
</reference>
<dbReference type="CDD" id="cd00130">
    <property type="entry name" value="PAS"/>
    <property type="match status" value="1"/>
</dbReference>
<dbReference type="EMBL" id="JACHNB010000001">
    <property type="protein sequence ID" value="MBB4744218.1"/>
    <property type="molecule type" value="Genomic_DNA"/>
</dbReference>
<name>A0A7W7H5D9_9ACTN</name>
<dbReference type="PANTHER" id="PTHR45138:SF9">
    <property type="entry name" value="DIGUANYLATE CYCLASE DGCM-RELATED"/>
    <property type="match status" value="1"/>
</dbReference>
<dbReference type="InterPro" id="IPR035965">
    <property type="entry name" value="PAS-like_dom_sf"/>
</dbReference>
<keyword evidence="2" id="KW-1133">Transmembrane helix</keyword>
<dbReference type="InterPro" id="IPR050469">
    <property type="entry name" value="Diguanylate_Cyclase"/>
</dbReference>
<dbReference type="SMART" id="SM00065">
    <property type="entry name" value="GAF"/>
    <property type="match status" value="1"/>
</dbReference>
<dbReference type="InterPro" id="IPR003018">
    <property type="entry name" value="GAF"/>
</dbReference>
<dbReference type="GO" id="GO:0052621">
    <property type="term" value="F:diguanylate cyclase activity"/>
    <property type="evidence" value="ECO:0007669"/>
    <property type="project" value="TreeGrafter"/>
</dbReference>
<feature type="domain" description="GGDEF" evidence="5">
    <location>
        <begin position="536"/>
        <end position="658"/>
    </location>
</feature>
<feature type="domain" description="PAC" evidence="4">
    <location>
        <begin position="289"/>
        <end position="343"/>
    </location>
</feature>
<dbReference type="InterPro" id="IPR029787">
    <property type="entry name" value="Nucleotide_cyclase"/>
</dbReference>
<dbReference type="PROSITE" id="PS50887">
    <property type="entry name" value="GGDEF"/>
    <property type="match status" value="1"/>
</dbReference>
<dbReference type="SMART" id="SM00091">
    <property type="entry name" value="PAS"/>
    <property type="match status" value="1"/>
</dbReference>
<feature type="transmembrane region" description="Helical" evidence="2">
    <location>
        <begin position="193"/>
        <end position="212"/>
    </location>
</feature>
<keyword evidence="2" id="KW-0472">Membrane</keyword>
<organism evidence="6 7">
    <name type="scientific">Actinoplanes octamycinicus</name>
    <dbReference type="NCBI Taxonomy" id="135948"/>
    <lineage>
        <taxon>Bacteria</taxon>
        <taxon>Bacillati</taxon>
        <taxon>Actinomycetota</taxon>
        <taxon>Actinomycetes</taxon>
        <taxon>Micromonosporales</taxon>
        <taxon>Micromonosporaceae</taxon>
        <taxon>Actinoplanes</taxon>
    </lineage>
</organism>
<dbReference type="Gene3D" id="3.30.450.40">
    <property type="match status" value="1"/>
</dbReference>
<dbReference type="AlphaFoldDB" id="A0A7W7H5D9"/>
<dbReference type="RefSeq" id="WP_275408053.1">
    <property type="nucleotide sequence ID" value="NZ_BAABFG010000005.1"/>
</dbReference>
<dbReference type="InterPro" id="IPR013656">
    <property type="entry name" value="PAS_4"/>
</dbReference>
<dbReference type="GO" id="GO:0005886">
    <property type="term" value="C:plasma membrane"/>
    <property type="evidence" value="ECO:0007669"/>
    <property type="project" value="TreeGrafter"/>
</dbReference>
<dbReference type="Proteomes" id="UP000546162">
    <property type="component" value="Unassembled WGS sequence"/>
</dbReference>
<dbReference type="NCBIfam" id="TIGR00254">
    <property type="entry name" value="GGDEF"/>
    <property type="match status" value="1"/>
</dbReference>
<proteinExistence type="predicted"/>
<dbReference type="InterPro" id="IPR043128">
    <property type="entry name" value="Rev_trsase/Diguanyl_cyclase"/>
</dbReference>
<evidence type="ECO:0000259" key="4">
    <source>
        <dbReference type="PROSITE" id="PS50113"/>
    </source>
</evidence>
<accession>A0A7W7H5D9</accession>
<dbReference type="SMART" id="SM00267">
    <property type="entry name" value="GGDEF"/>
    <property type="match status" value="1"/>
</dbReference>
<feature type="compositionally biased region" description="Basic and acidic residues" evidence="1">
    <location>
        <begin position="21"/>
        <end position="32"/>
    </location>
</feature>
<evidence type="ECO:0000256" key="2">
    <source>
        <dbReference type="SAM" id="Phobius"/>
    </source>
</evidence>
<feature type="region of interest" description="Disordered" evidence="1">
    <location>
        <begin position="1"/>
        <end position="32"/>
    </location>
</feature>
<feature type="transmembrane region" description="Helical" evidence="2">
    <location>
        <begin position="164"/>
        <end position="181"/>
    </location>
</feature>
<keyword evidence="2" id="KW-0812">Transmembrane</keyword>
<dbReference type="PANTHER" id="PTHR45138">
    <property type="entry name" value="REGULATORY COMPONENTS OF SENSORY TRANSDUCTION SYSTEM"/>
    <property type="match status" value="1"/>
</dbReference>
<dbReference type="SUPFAM" id="SSF55073">
    <property type="entry name" value="Nucleotide cyclase"/>
    <property type="match status" value="1"/>
</dbReference>
<dbReference type="PROSITE" id="PS50113">
    <property type="entry name" value="PAC"/>
    <property type="match status" value="1"/>
</dbReference>
<protein>
    <submittedName>
        <fullName evidence="6">Diguanylate cyclase (GGDEF)-like protein</fullName>
    </submittedName>
</protein>
<feature type="transmembrane region" description="Helical" evidence="2">
    <location>
        <begin position="124"/>
        <end position="144"/>
    </location>
</feature>
<dbReference type="InterPro" id="IPR000014">
    <property type="entry name" value="PAS"/>
</dbReference>
<evidence type="ECO:0000259" key="5">
    <source>
        <dbReference type="PROSITE" id="PS50887"/>
    </source>
</evidence>
<dbReference type="Gene3D" id="3.30.450.20">
    <property type="entry name" value="PAS domain"/>
    <property type="match status" value="1"/>
</dbReference>
<dbReference type="Pfam" id="PF00990">
    <property type="entry name" value="GGDEF"/>
    <property type="match status" value="1"/>
</dbReference>
<feature type="transmembrane region" description="Helical" evidence="2">
    <location>
        <begin position="62"/>
        <end position="79"/>
    </location>
</feature>
<dbReference type="Pfam" id="PF08448">
    <property type="entry name" value="PAS_4"/>
    <property type="match status" value="1"/>
</dbReference>
<evidence type="ECO:0000313" key="6">
    <source>
        <dbReference type="EMBL" id="MBB4744218.1"/>
    </source>
</evidence>
<evidence type="ECO:0000256" key="1">
    <source>
        <dbReference type="SAM" id="MobiDB-lite"/>
    </source>
</evidence>
<dbReference type="GO" id="GO:1902201">
    <property type="term" value="P:negative regulation of bacterial-type flagellum-dependent cell motility"/>
    <property type="evidence" value="ECO:0007669"/>
    <property type="project" value="TreeGrafter"/>
</dbReference>
<dbReference type="GO" id="GO:0043709">
    <property type="term" value="P:cell adhesion involved in single-species biofilm formation"/>
    <property type="evidence" value="ECO:0007669"/>
    <property type="project" value="TreeGrafter"/>
</dbReference>
<dbReference type="PROSITE" id="PS50112">
    <property type="entry name" value="PAS"/>
    <property type="match status" value="1"/>
</dbReference>
<sequence length="663" mass="70138">MSAAPYRDPSDPRRLPAQGGRRAEGRPDSEPSARWRRAALASYYVALMLANCLMLTGAARVVLALLAGATALLLLVAAARGAGRSGAGRSGAGRSGAGRSGAGQGEAGRPGAGRRGTGRGWENLAYLPVVVAVAQVAITGQLHYTTTLLLTLVGVGAAVPARRTAALAGLLGCVGWVAAVVTDDRLRTPELGYYATQLAMAAMLGVILHEALRRRQRDLRAARDELAVVLERFENLFQASPAGVGITDEHGVFVAVNPAFCDLAGMPADELVGASSHAYVEPGVAIDPAGRQMRYVRPDGSVRWVWLTVGRTGVLDRTDTRHWTLIHLHDVTDRHLAERAVRESDRLLAAVSAAARRIRTGEDARDTIIEAVRELAEADAVSLLEPDGADLVVTGDVGVQVAGTRVPMDGTSMIATVYRDGQPVFLADPGSDPRVSAALLRLVDARSMMWQPVIADGRVVAMLVVSWRTRITSVSDLRARAVALLADETALALDHERLLSRLEQMAYTDTLTGLSNRRAWQAGFAELLVAARAGGQPLAVAIADLDHFKRYNDTYGHPAGDDLLIATAAAFRAQLRDGDLIARWGGEEFVIALPGCDDAAAAEILNRLRSATPAPETCSIGFAVWSGAESSERLLERADHALYAAKAAGRDTVLGATPVTAGS</sequence>
<evidence type="ECO:0000313" key="7">
    <source>
        <dbReference type="Proteomes" id="UP000546162"/>
    </source>
</evidence>
<keyword evidence="7" id="KW-1185">Reference proteome</keyword>
<dbReference type="FunFam" id="3.30.70.270:FF:000001">
    <property type="entry name" value="Diguanylate cyclase domain protein"/>
    <property type="match status" value="1"/>
</dbReference>
<feature type="region of interest" description="Disordered" evidence="1">
    <location>
        <begin position="84"/>
        <end position="116"/>
    </location>
</feature>
<dbReference type="Pfam" id="PF13185">
    <property type="entry name" value="GAF_2"/>
    <property type="match status" value="1"/>
</dbReference>